<evidence type="ECO:0000256" key="1">
    <source>
        <dbReference type="ARBA" id="ARBA00023004"/>
    </source>
</evidence>
<protein>
    <recommendedName>
        <fullName evidence="2">Ferrous iron transporter FeoA-like domain-containing protein</fullName>
    </recommendedName>
</protein>
<dbReference type="Pfam" id="PF04023">
    <property type="entry name" value="FeoA"/>
    <property type="match status" value="1"/>
</dbReference>
<sequence length="74" mass="8043">MLLSMLSKGVVAEIHSISHPQEDMQRQLLALGFDPGETVQLMTRAPFGHALQVKVGATLVAIHSDDASHILLRD</sequence>
<dbReference type="InterPro" id="IPR008988">
    <property type="entry name" value="Transcriptional_repressor_C"/>
</dbReference>
<dbReference type="RefSeq" id="WP_265727451.1">
    <property type="nucleotide sequence ID" value="NZ_AP027271.1"/>
</dbReference>
<keyword evidence="4" id="KW-1185">Reference proteome</keyword>
<dbReference type="SMART" id="SM00899">
    <property type="entry name" value="FeoA"/>
    <property type="match status" value="1"/>
</dbReference>
<organism evidence="3 4">
    <name type="scientific">Marinomonas pontica</name>
    <dbReference type="NCBI Taxonomy" id="264739"/>
    <lineage>
        <taxon>Bacteria</taxon>
        <taxon>Pseudomonadati</taxon>
        <taxon>Pseudomonadota</taxon>
        <taxon>Gammaproteobacteria</taxon>
        <taxon>Oceanospirillales</taxon>
        <taxon>Oceanospirillaceae</taxon>
        <taxon>Marinomonas</taxon>
    </lineage>
</organism>
<dbReference type="InterPro" id="IPR007167">
    <property type="entry name" value="Fe-transptr_FeoA-like"/>
</dbReference>
<name>A0ABM8FBC3_9GAMM</name>
<proteinExistence type="predicted"/>
<keyword evidence="1" id="KW-0408">Iron</keyword>
<dbReference type="Gene3D" id="2.30.30.90">
    <property type="match status" value="1"/>
</dbReference>
<dbReference type="Proteomes" id="UP001307608">
    <property type="component" value="Chromosome"/>
</dbReference>
<dbReference type="SUPFAM" id="SSF50037">
    <property type="entry name" value="C-terminal domain of transcriptional repressors"/>
    <property type="match status" value="1"/>
</dbReference>
<evidence type="ECO:0000313" key="3">
    <source>
        <dbReference type="EMBL" id="BDX01651.1"/>
    </source>
</evidence>
<gene>
    <name evidence="3" type="ORF">MACH16_03990</name>
</gene>
<dbReference type="EMBL" id="AP027271">
    <property type="protein sequence ID" value="BDX01651.1"/>
    <property type="molecule type" value="Genomic_DNA"/>
</dbReference>
<accession>A0ABM8FBC3</accession>
<reference evidence="3 4" key="1">
    <citation type="submission" date="2023-01" db="EMBL/GenBank/DDBJ databases">
        <title>Complete genome sequence of Marinomonas pontica strain 200518_36.</title>
        <authorList>
            <person name="Ueki S."/>
            <person name="Gajardo G."/>
            <person name="Maruyama F."/>
        </authorList>
    </citation>
    <scope>NUCLEOTIDE SEQUENCE [LARGE SCALE GENOMIC DNA]</scope>
    <source>
        <strain evidence="3 4">200518_36</strain>
    </source>
</reference>
<evidence type="ECO:0000259" key="2">
    <source>
        <dbReference type="SMART" id="SM00899"/>
    </source>
</evidence>
<dbReference type="InterPro" id="IPR038157">
    <property type="entry name" value="FeoA_core_dom"/>
</dbReference>
<evidence type="ECO:0000313" key="4">
    <source>
        <dbReference type="Proteomes" id="UP001307608"/>
    </source>
</evidence>
<feature type="domain" description="Ferrous iron transporter FeoA-like" evidence="2">
    <location>
        <begin position="1"/>
        <end position="74"/>
    </location>
</feature>